<dbReference type="Gene3D" id="1.10.10.10">
    <property type="entry name" value="Winged helix-like DNA-binding domain superfamily/Winged helix DNA-binding domain"/>
    <property type="match status" value="1"/>
</dbReference>
<accession>A0A1D8GNH9</accession>
<dbReference type="PANTHER" id="PTHR33221">
    <property type="entry name" value="WINGED HELIX-TURN-HELIX TRANSCRIPTIONAL REGULATOR, RRF2 FAMILY"/>
    <property type="match status" value="1"/>
</dbReference>
<dbReference type="NCBIfam" id="TIGR00738">
    <property type="entry name" value="rrf2_super"/>
    <property type="match status" value="1"/>
</dbReference>
<dbReference type="Proteomes" id="UP000095743">
    <property type="component" value="Chromosome"/>
</dbReference>
<dbReference type="Pfam" id="PF02082">
    <property type="entry name" value="Rrf2"/>
    <property type="match status" value="1"/>
</dbReference>
<dbReference type="RefSeq" id="WP_069980805.1">
    <property type="nucleotide sequence ID" value="NZ_CP017269.1"/>
</dbReference>
<dbReference type="PROSITE" id="PS51197">
    <property type="entry name" value="HTH_RRF2_2"/>
    <property type="match status" value="1"/>
</dbReference>
<organism evidence="1 2">
    <name type="scientific">Geosporobacter ferrireducens</name>
    <dbReference type="NCBI Taxonomy" id="1424294"/>
    <lineage>
        <taxon>Bacteria</taxon>
        <taxon>Bacillati</taxon>
        <taxon>Bacillota</taxon>
        <taxon>Clostridia</taxon>
        <taxon>Peptostreptococcales</taxon>
        <taxon>Thermotaleaceae</taxon>
        <taxon>Geosporobacter</taxon>
    </lineage>
</organism>
<dbReference type="InterPro" id="IPR000944">
    <property type="entry name" value="Tscrpt_reg_Rrf2"/>
</dbReference>
<evidence type="ECO:0000313" key="1">
    <source>
        <dbReference type="EMBL" id="AOT72496.1"/>
    </source>
</evidence>
<dbReference type="OrthoDB" id="9808360at2"/>
<dbReference type="InterPro" id="IPR036390">
    <property type="entry name" value="WH_DNA-bd_sf"/>
</dbReference>
<dbReference type="InterPro" id="IPR036388">
    <property type="entry name" value="WH-like_DNA-bd_sf"/>
</dbReference>
<reference evidence="1 2" key="1">
    <citation type="submission" date="2016-09" db="EMBL/GenBank/DDBJ databases">
        <title>Genomic analysis reveals versatility of anaerobic energy metabolism of Geosporobacter ferrireducens IRF9 of phylum Firmicutes.</title>
        <authorList>
            <person name="Kim S.-J."/>
        </authorList>
    </citation>
    <scope>NUCLEOTIDE SEQUENCE [LARGE SCALE GENOMIC DNA]</scope>
    <source>
        <strain evidence="1 2">IRF9</strain>
    </source>
</reference>
<evidence type="ECO:0000313" key="2">
    <source>
        <dbReference type="Proteomes" id="UP000095743"/>
    </source>
</evidence>
<name>A0A1D8GNH9_9FIRM</name>
<keyword evidence="2" id="KW-1185">Reference proteome</keyword>
<proteinExistence type="predicted"/>
<dbReference type="SUPFAM" id="SSF46785">
    <property type="entry name" value="Winged helix' DNA-binding domain"/>
    <property type="match status" value="1"/>
</dbReference>
<gene>
    <name evidence="1" type="ORF">Gferi_24850</name>
</gene>
<protein>
    <submittedName>
        <fullName evidence="1">Transcriptional regulator</fullName>
    </submittedName>
</protein>
<dbReference type="PANTHER" id="PTHR33221:SF2">
    <property type="entry name" value="TRANSCRIPTIONAL REGULATOR"/>
    <property type="match status" value="1"/>
</dbReference>
<dbReference type="KEGG" id="gfe:Gferi_24850"/>
<dbReference type="STRING" id="1424294.Gferi_24850"/>
<dbReference type="FunFam" id="1.10.10.10:FF:000735">
    <property type="entry name" value="Rrf2 family transcriptional regulator"/>
    <property type="match status" value="1"/>
</dbReference>
<sequence>MRLTQEADYALRVVLYLCKLGMEEKTEAKTIARHENIPVRFLLKLLRKLVHANIVKSFRGVGGGYTIAHESQSITLKQVIEAIEGTIYVNRCLYDSAYCNLNRTNTCDVHKALDKVQKNLISELESITFKKIMEQDIE</sequence>
<dbReference type="GO" id="GO:0003700">
    <property type="term" value="F:DNA-binding transcription factor activity"/>
    <property type="evidence" value="ECO:0007669"/>
    <property type="project" value="TreeGrafter"/>
</dbReference>
<dbReference type="AlphaFoldDB" id="A0A1D8GNH9"/>
<dbReference type="EMBL" id="CP017269">
    <property type="protein sequence ID" value="AOT72496.1"/>
    <property type="molecule type" value="Genomic_DNA"/>
</dbReference>
<dbReference type="GO" id="GO:0005829">
    <property type="term" value="C:cytosol"/>
    <property type="evidence" value="ECO:0007669"/>
    <property type="project" value="TreeGrafter"/>
</dbReference>